<dbReference type="PANTHER" id="PTHR43643">
    <property type="entry name" value="HISTIDINOL-PHOSPHATE AMINOTRANSFERASE 2"/>
    <property type="match status" value="1"/>
</dbReference>
<dbReference type="InterPro" id="IPR015422">
    <property type="entry name" value="PyrdxlP-dep_Trfase_small"/>
</dbReference>
<sequence>MRKCAIFEEYVAGKSVEEVKEKLGLEKIVKLASNENPYGPTPRVFEVLRSFSDLHRYPNPEYRALREKLSEYTNWEVQRIVVGAGIDGILETIFKMLIDEGDEVLIPMPTFQYYRILARLHCARDVIVERDENFQISDIIFEKLNDRTKLVVIPFPNNPTGNVEKSGLVEEIVESTKAIVFVDEAYVEFSDSKLEIDADNLIIARTMSKAFALANLRIGYARLPKWLLSYYRSASTPFPISSLAEKCAITALEDLDWMRSCVEKIKKERERVYGELKKLVKVYPSQANFLFFKSRSGLAESLLRKGVIIRDCRNFGVDGYRVTIGKPEENDFFLEKLREVL</sequence>
<gene>
    <name evidence="10 12" type="primary">hisC</name>
    <name evidence="12" type="ORF">ENT52_00740</name>
</gene>
<keyword evidence="8 10" id="KW-0368">Histidine biosynthesis</keyword>
<dbReference type="Gene3D" id="3.40.640.10">
    <property type="entry name" value="Type I PLP-dependent aspartate aminotransferase-like (Major domain)"/>
    <property type="match status" value="1"/>
</dbReference>
<dbReference type="GO" id="GO:0030170">
    <property type="term" value="F:pyridoxal phosphate binding"/>
    <property type="evidence" value="ECO:0007669"/>
    <property type="project" value="InterPro"/>
</dbReference>
<evidence type="ECO:0000256" key="8">
    <source>
        <dbReference type="ARBA" id="ARBA00023102"/>
    </source>
</evidence>
<evidence type="ECO:0000256" key="6">
    <source>
        <dbReference type="ARBA" id="ARBA00022679"/>
    </source>
</evidence>
<comment type="caution">
    <text evidence="12">The sequence shown here is derived from an EMBL/GenBank/DDBJ whole genome shotgun (WGS) entry which is preliminary data.</text>
</comment>
<evidence type="ECO:0000256" key="10">
    <source>
        <dbReference type="HAMAP-Rule" id="MF_01023"/>
    </source>
</evidence>
<dbReference type="InterPro" id="IPR005861">
    <property type="entry name" value="HisP_aminotrans"/>
</dbReference>
<dbReference type="Pfam" id="PF00155">
    <property type="entry name" value="Aminotran_1_2"/>
    <property type="match status" value="1"/>
</dbReference>
<organism evidence="12">
    <name type="scientific">Archaeoglobus fulgidus</name>
    <dbReference type="NCBI Taxonomy" id="2234"/>
    <lineage>
        <taxon>Archaea</taxon>
        <taxon>Methanobacteriati</taxon>
        <taxon>Methanobacteriota</taxon>
        <taxon>Archaeoglobi</taxon>
        <taxon>Archaeoglobales</taxon>
        <taxon>Archaeoglobaceae</taxon>
        <taxon>Archaeoglobus</taxon>
    </lineage>
</organism>
<evidence type="ECO:0000256" key="5">
    <source>
        <dbReference type="ARBA" id="ARBA00022605"/>
    </source>
</evidence>
<evidence type="ECO:0000256" key="4">
    <source>
        <dbReference type="ARBA" id="ARBA00022576"/>
    </source>
</evidence>
<dbReference type="AlphaFoldDB" id="A0A7J3M0E8"/>
<comment type="catalytic activity">
    <reaction evidence="9 10">
        <text>L-histidinol phosphate + 2-oxoglutarate = 3-(imidazol-4-yl)-2-oxopropyl phosphate + L-glutamate</text>
        <dbReference type="Rhea" id="RHEA:23744"/>
        <dbReference type="ChEBI" id="CHEBI:16810"/>
        <dbReference type="ChEBI" id="CHEBI:29985"/>
        <dbReference type="ChEBI" id="CHEBI:57766"/>
        <dbReference type="ChEBI" id="CHEBI:57980"/>
        <dbReference type="EC" id="2.6.1.9"/>
    </reaction>
</comment>
<dbReference type="InterPro" id="IPR015421">
    <property type="entry name" value="PyrdxlP-dep_Trfase_major"/>
</dbReference>
<comment type="similarity">
    <text evidence="3 10">Belongs to the class-II pyridoxal-phosphate-dependent aminotransferase family. Histidinol-phosphate aminotransferase subfamily.</text>
</comment>
<evidence type="ECO:0000256" key="9">
    <source>
        <dbReference type="ARBA" id="ARBA00047481"/>
    </source>
</evidence>
<name>A0A7J3M0E8_ARCFL</name>
<dbReference type="NCBIfam" id="TIGR01141">
    <property type="entry name" value="hisC"/>
    <property type="match status" value="1"/>
</dbReference>
<dbReference type="CDD" id="cd00609">
    <property type="entry name" value="AAT_like"/>
    <property type="match status" value="1"/>
</dbReference>
<reference evidence="12" key="1">
    <citation type="journal article" date="2020" name="mSystems">
        <title>Genome- and Community-Level Interaction Insights into Carbon Utilization and Element Cycling Functions of Hydrothermarchaeota in Hydrothermal Sediment.</title>
        <authorList>
            <person name="Zhou Z."/>
            <person name="Liu Y."/>
            <person name="Xu W."/>
            <person name="Pan J."/>
            <person name="Luo Z.H."/>
            <person name="Li M."/>
        </authorList>
    </citation>
    <scope>NUCLEOTIDE SEQUENCE [LARGE SCALE GENOMIC DNA]</scope>
    <source>
        <strain evidence="12">SpSt-587</strain>
    </source>
</reference>
<evidence type="ECO:0000256" key="7">
    <source>
        <dbReference type="ARBA" id="ARBA00022898"/>
    </source>
</evidence>
<keyword evidence="6 10" id="KW-0808">Transferase</keyword>
<dbReference type="PANTHER" id="PTHR43643:SF6">
    <property type="entry name" value="HISTIDINOL-PHOSPHATE AMINOTRANSFERASE"/>
    <property type="match status" value="1"/>
</dbReference>
<comment type="cofactor">
    <cofactor evidence="1 10">
        <name>pyridoxal 5'-phosphate</name>
        <dbReference type="ChEBI" id="CHEBI:597326"/>
    </cofactor>
</comment>
<keyword evidence="7 10" id="KW-0663">Pyridoxal phosphate</keyword>
<feature type="modified residue" description="N6-(pyridoxal phosphate)lysine" evidence="10">
    <location>
        <position position="209"/>
    </location>
</feature>
<dbReference type="InterPro" id="IPR015424">
    <property type="entry name" value="PyrdxlP-dep_Trfase"/>
</dbReference>
<dbReference type="UniPathway" id="UPA00031">
    <property type="reaction ID" value="UER00012"/>
</dbReference>
<evidence type="ECO:0000256" key="3">
    <source>
        <dbReference type="ARBA" id="ARBA00007970"/>
    </source>
</evidence>
<evidence type="ECO:0000259" key="11">
    <source>
        <dbReference type="Pfam" id="PF00155"/>
    </source>
</evidence>
<dbReference type="InterPro" id="IPR004839">
    <property type="entry name" value="Aminotransferase_I/II_large"/>
</dbReference>
<dbReference type="HAMAP" id="MF_01023">
    <property type="entry name" value="HisC_aminotrans_2"/>
    <property type="match status" value="1"/>
</dbReference>
<feature type="domain" description="Aminotransferase class I/classII large" evidence="11">
    <location>
        <begin position="27"/>
        <end position="337"/>
    </location>
</feature>
<evidence type="ECO:0000256" key="2">
    <source>
        <dbReference type="ARBA" id="ARBA00005011"/>
    </source>
</evidence>
<dbReference type="SUPFAM" id="SSF53383">
    <property type="entry name" value="PLP-dependent transferases"/>
    <property type="match status" value="1"/>
</dbReference>
<evidence type="ECO:0000313" key="12">
    <source>
        <dbReference type="EMBL" id="HGT82249.1"/>
    </source>
</evidence>
<evidence type="ECO:0000256" key="1">
    <source>
        <dbReference type="ARBA" id="ARBA00001933"/>
    </source>
</evidence>
<comment type="pathway">
    <text evidence="2 10">Amino-acid biosynthesis; L-histidine biosynthesis; L-histidine from 5-phospho-alpha-D-ribose 1-diphosphate: step 7/9.</text>
</comment>
<accession>A0A7J3M0E8</accession>
<dbReference type="GO" id="GO:0004400">
    <property type="term" value="F:histidinol-phosphate transaminase activity"/>
    <property type="evidence" value="ECO:0007669"/>
    <property type="project" value="UniProtKB-UniRule"/>
</dbReference>
<dbReference type="EC" id="2.6.1.9" evidence="10"/>
<dbReference type="Gene3D" id="3.90.1150.10">
    <property type="entry name" value="Aspartate Aminotransferase, domain 1"/>
    <property type="match status" value="1"/>
</dbReference>
<proteinExistence type="inferred from homology"/>
<dbReference type="EMBL" id="DSYZ01000015">
    <property type="protein sequence ID" value="HGT82249.1"/>
    <property type="molecule type" value="Genomic_DNA"/>
</dbReference>
<dbReference type="InterPro" id="IPR050106">
    <property type="entry name" value="HistidinolP_aminotransfase"/>
</dbReference>
<keyword evidence="4 10" id="KW-0032">Aminotransferase</keyword>
<protein>
    <recommendedName>
        <fullName evidence="10">Histidinol-phosphate aminotransferase</fullName>
        <ecNumber evidence="10">2.6.1.9</ecNumber>
    </recommendedName>
    <alternativeName>
        <fullName evidence="10">Imidazole acetol-phosphate transaminase</fullName>
    </alternativeName>
</protein>
<dbReference type="GO" id="GO:0000105">
    <property type="term" value="P:L-histidine biosynthetic process"/>
    <property type="evidence" value="ECO:0007669"/>
    <property type="project" value="UniProtKB-UniRule"/>
</dbReference>
<keyword evidence="5 10" id="KW-0028">Amino-acid biosynthesis</keyword>